<feature type="coiled-coil region" evidence="1">
    <location>
        <begin position="89"/>
        <end position="123"/>
    </location>
</feature>
<dbReference type="EMBL" id="CAJNOQ010000091">
    <property type="protein sequence ID" value="CAF0754862.1"/>
    <property type="molecule type" value="Genomic_DNA"/>
</dbReference>
<dbReference type="EMBL" id="CAJNOK010000084">
    <property type="protein sequence ID" value="CAF0728088.1"/>
    <property type="molecule type" value="Genomic_DNA"/>
</dbReference>
<dbReference type="AlphaFoldDB" id="A0A813PJ17"/>
<evidence type="ECO:0000313" key="3">
    <source>
        <dbReference type="EMBL" id="CAF0754862.1"/>
    </source>
</evidence>
<dbReference type="Proteomes" id="UP000663829">
    <property type="component" value="Unassembled WGS sequence"/>
</dbReference>
<reference evidence="3" key="1">
    <citation type="submission" date="2021-02" db="EMBL/GenBank/DDBJ databases">
        <authorList>
            <person name="Nowell W R."/>
        </authorList>
    </citation>
    <scope>NUCLEOTIDE SEQUENCE</scope>
</reference>
<accession>A0A813PJ17</accession>
<name>A0A813PJ17_9BILA</name>
<evidence type="ECO:0000313" key="6">
    <source>
        <dbReference type="Proteomes" id="UP000663829"/>
    </source>
</evidence>
<organism evidence="3 6">
    <name type="scientific">Didymodactylos carnosus</name>
    <dbReference type="NCBI Taxonomy" id="1234261"/>
    <lineage>
        <taxon>Eukaryota</taxon>
        <taxon>Metazoa</taxon>
        <taxon>Spiralia</taxon>
        <taxon>Gnathifera</taxon>
        <taxon>Rotifera</taxon>
        <taxon>Eurotatoria</taxon>
        <taxon>Bdelloidea</taxon>
        <taxon>Philodinida</taxon>
        <taxon>Philodinidae</taxon>
        <taxon>Didymodactylos</taxon>
    </lineage>
</organism>
<dbReference type="EMBL" id="CAJOBA010000084">
    <property type="protein sequence ID" value="CAF3502487.1"/>
    <property type="molecule type" value="Genomic_DNA"/>
</dbReference>
<protein>
    <submittedName>
        <fullName evidence="3">Uncharacterized protein</fullName>
    </submittedName>
</protein>
<evidence type="ECO:0000313" key="4">
    <source>
        <dbReference type="EMBL" id="CAF3502487.1"/>
    </source>
</evidence>
<dbReference type="OrthoDB" id="10037575at2759"/>
<sequence length="464" mass="54474">MISKKLRSYEICQESRCIDDPCSICLHCNLKLCLKHLNEHHDIEYKRLINDIDEKKILLETNQLQFEDNRPLLYEKLSRWHEEQLEKLKQVYDDKLIEINLKYAEAQQEHEELKSQCLNKLNDLHSQENSKVFTSKLNRSINMLQTLAVDIDFKNINYSSFIHVRKPCCIIDEQEEKPDLECALNQISNRTKEYSFDINPLCFDSSSDLLLIQKSSDQFAMYIEHGEKYLNIKYDKKQHGDINDLTWCSHLNGFIIATQTKLLKFNCLTTKISPIHEVDSGIFKGVTTYNEHLCLIHSLGSLGDVLEHWEMSDGRKLTLIKRYWKEDLMSDQIDRQMRLFRIKMSGYLMAIDVLFTSVILICDVRNNMTCLNRINTGSLNITSISSVFDTNQWLCCTYNEENEERKLCLIDGNDTSRNEMIQLKTPVDIQPISLLLFGHHHIVLNQVIKNDEEDVRFDCYKIKL</sequence>
<dbReference type="EMBL" id="CAJOBC010000091">
    <property type="protein sequence ID" value="CAF3535083.1"/>
    <property type="molecule type" value="Genomic_DNA"/>
</dbReference>
<evidence type="ECO:0000313" key="5">
    <source>
        <dbReference type="EMBL" id="CAF3535083.1"/>
    </source>
</evidence>
<comment type="caution">
    <text evidence="3">The sequence shown here is derived from an EMBL/GenBank/DDBJ whole genome shotgun (WGS) entry which is preliminary data.</text>
</comment>
<dbReference type="Proteomes" id="UP000682733">
    <property type="component" value="Unassembled WGS sequence"/>
</dbReference>
<gene>
    <name evidence="3" type="ORF">GPM918_LOCUS1054</name>
    <name evidence="2" type="ORF">OVA965_LOCUS592</name>
    <name evidence="5" type="ORF">SRO942_LOCUS1054</name>
    <name evidence="4" type="ORF">TMI583_LOCUS592</name>
</gene>
<keyword evidence="6" id="KW-1185">Reference proteome</keyword>
<evidence type="ECO:0000313" key="2">
    <source>
        <dbReference type="EMBL" id="CAF0728088.1"/>
    </source>
</evidence>
<evidence type="ECO:0000256" key="1">
    <source>
        <dbReference type="SAM" id="Coils"/>
    </source>
</evidence>
<proteinExistence type="predicted"/>
<keyword evidence="1" id="KW-0175">Coiled coil</keyword>
<dbReference type="Proteomes" id="UP000681722">
    <property type="component" value="Unassembled WGS sequence"/>
</dbReference>
<dbReference type="Proteomes" id="UP000677228">
    <property type="component" value="Unassembled WGS sequence"/>
</dbReference>